<dbReference type="Proteomes" id="UP000504604">
    <property type="component" value="Linkage group LG5"/>
</dbReference>
<dbReference type="GeneID" id="105161449"/>
<dbReference type="PANTHER" id="PTHR34952:SF2">
    <property type="entry name" value="OS05G0113500 PROTEIN"/>
    <property type="match status" value="1"/>
</dbReference>
<protein>
    <submittedName>
        <fullName evidence="3">Uncharacterized protein LOC105161449</fullName>
    </submittedName>
</protein>
<feature type="compositionally biased region" description="Basic residues" evidence="1">
    <location>
        <begin position="203"/>
        <end position="230"/>
    </location>
</feature>
<organism evidence="2 3">
    <name type="scientific">Sesamum indicum</name>
    <name type="common">Oriental sesame</name>
    <name type="synonym">Sesamum orientale</name>
    <dbReference type="NCBI Taxonomy" id="4182"/>
    <lineage>
        <taxon>Eukaryota</taxon>
        <taxon>Viridiplantae</taxon>
        <taxon>Streptophyta</taxon>
        <taxon>Embryophyta</taxon>
        <taxon>Tracheophyta</taxon>
        <taxon>Spermatophyta</taxon>
        <taxon>Magnoliopsida</taxon>
        <taxon>eudicotyledons</taxon>
        <taxon>Gunneridae</taxon>
        <taxon>Pentapetalae</taxon>
        <taxon>asterids</taxon>
        <taxon>lamiids</taxon>
        <taxon>Lamiales</taxon>
        <taxon>Pedaliaceae</taxon>
        <taxon>Sesamum</taxon>
    </lineage>
</organism>
<keyword evidence="2" id="KW-1185">Reference proteome</keyword>
<accession>A0A6I9T1U3</accession>
<reference evidence="3" key="1">
    <citation type="submission" date="2025-08" db="UniProtKB">
        <authorList>
            <consortium name="RefSeq"/>
        </authorList>
    </citation>
    <scope>IDENTIFICATION</scope>
</reference>
<dbReference type="OrthoDB" id="2016966at2759"/>
<feature type="region of interest" description="Disordered" evidence="1">
    <location>
        <begin position="1"/>
        <end position="34"/>
    </location>
</feature>
<dbReference type="PANTHER" id="PTHR34952">
    <property type="entry name" value="OS05G0113500 PROTEIN"/>
    <property type="match status" value="1"/>
</dbReference>
<gene>
    <name evidence="3" type="primary">LOC105161449</name>
</gene>
<feature type="compositionally biased region" description="Polar residues" evidence="1">
    <location>
        <begin position="87"/>
        <end position="101"/>
    </location>
</feature>
<proteinExistence type="predicted"/>
<dbReference type="Gramene" id="SIN_1005538.t">
    <property type="protein sequence ID" value="SIN_1005538.t"/>
    <property type="gene ID" value="SIN_1005538"/>
</dbReference>
<dbReference type="KEGG" id="sind:105161449"/>
<dbReference type="RefSeq" id="XP_011077443.1">
    <property type="nucleotide sequence ID" value="XM_011079141.2"/>
</dbReference>
<sequence>MEARRANKTPACQNITNNCGSVADPSNSTNYSRGDLSMDDLKTCLTESLSVENIEISGGGFNPSFGKNYKDNVAKEDEHEGADKVKSSNSASAEHFSNTAASLDEPKSSIAAVLSGADGQEDDKTSEASKVNRSARSVDQCHSHSSWQNSPLKLVSAMKGSRERQGTAPKKLSVTWAPDVYDPTPTAASHVPSSKNQYYRSDGRKHGKNKQKRGGKSSRGSRGKDKKQARKNSGDSAKLKPLHDNDMIDTTQPLGGVVDYHGASPDPFCGSSFLKKSVATLHFPVTEAT</sequence>
<feature type="compositionally biased region" description="Basic and acidic residues" evidence="1">
    <location>
        <begin position="237"/>
        <end position="246"/>
    </location>
</feature>
<feature type="compositionally biased region" description="Polar residues" evidence="1">
    <location>
        <begin position="128"/>
        <end position="137"/>
    </location>
</feature>
<dbReference type="AlphaFoldDB" id="A0A6I9T1U3"/>
<evidence type="ECO:0000256" key="1">
    <source>
        <dbReference type="SAM" id="MobiDB-lite"/>
    </source>
</evidence>
<evidence type="ECO:0000313" key="3">
    <source>
        <dbReference type="RefSeq" id="XP_011077443.1"/>
    </source>
</evidence>
<name>A0A6I9T1U3_SESIN</name>
<evidence type="ECO:0000313" key="2">
    <source>
        <dbReference type="Proteomes" id="UP000504604"/>
    </source>
</evidence>
<feature type="region of interest" description="Disordered" evidence="1">
    <location>
        <begin position="56"/>
        <end position="151"/>
    </location>
</feature>
<feature type="compositionally biased region" description="Basic and acidic residues" evidence="1">
    <location>
        <begin position="68"/>
        <end position="86"/>
    </location>
</feature>
<feature type="region of interest" description="Disordered" evidence="1">
    <location>
        <begin position="182"/>
        <end position="254"/>
    </location>
</feature>
<feature type="compositionally biased region" description="Polar residues" evidence="1">
    <location>
        <begin position="10"/>
        <end position="32"/>
    </location>
</feature>
<dbReference type="InParanoid" id="A0A6I9T1U3"/>